<dbReference type="GO" id="GO:0005829">
    <property type="term" value="C:cytosol"/>
    <property type="evidence" value="ECO:0007669"/>
    <property type="project" value="TreeGrafter"/>
</dbReference>
<gene>
    <name evidence="4" type="ORF">KC19_10G043700</name>
</gene>
<dbReference type="GO" id="GO:0016491">
    <property type="term" value="F:oxidoreductase activity"/>
    <property type="evidence" value="ECO:0007669"/>
    <property type="project" value="UniProtKB-KW"/>
</dbReference>
<accession>A0A8T0GNQ2</accession>
<evidence type="ECO:0000256" key="2">
    <source>
        <dbReference type="ARBA" id="ARBA00023002"/>
    </source>
</evidence>
<dbReference type="InterPro" id="IPR002347">
    <property type="entry name" value="SDR_fam"/>
</dbReference>
<dbReference type="Pfam" id="PF00106">
    <property type="entry name" value="adh_short"/>
    <property type="match status" value="1"/>
</dbReference>
<dbReference type="PROSITE" id="PS00061">
    <property type="entry name" value="ADH_SHORT"/>
    <property type="match status" value="1"/>
</dbReference>
<sequence length="306" mass="34436">MFSWLVHENVRGKVILITGSSSGIGEHMAYEYARRGARLVLVARREDQLRAVADRAITKGASDVHVLVGDMTKEDDCKSVIDATIHKYGRLDHLINNAGNNNSFFFEDTQDTKALTAVVDTDFWGPVYMTYFALPHLRRTYGKILVTASVGSYIAFPRESIYNGAKAGILQFFDTLRVEAGDTVGITVLMPGFTESEGTRGKMINENGEMIFNQKKRDEHFGPSPMAFTEEVAKAAVKGMLRGQRYVIVPFYYSVFLLYRVFAPEVMEWMFRFGFVSHPEKPRSKQALEATNAQKVLYPKSTLKGE</sequence>
<name>A0A8T0GNQ2_CERPU</name>
<proteinExistence type="inferred from homology"/>
<protein>
    <submittedName>
        <fullName evidence="4">Uncharacterized protein</fullName>
    </submittedName>
</protein>
<organism evidence="4 5">
    <name type="scientific">Ceratodon purpureus</name>
    <name type="common">Fire moss</name>
    <name type="synonym">Dicranum purpureum</name>
    <dbReference type="NCBI Taxonomy" id="3225"/>
    <lineage>
        <taxon>Eukaryota</taxon>
        <taxon>Viridiplantae</taxon>
        <taxon>Streptophyta</taxon>
        <taxon>Embryophyta</taxon>
        <taxon>Bryophyta</taxon>
        <taxon>Bryophytina</taxon>
        <taxon>Bryopsida</taxon>
        <taxon>Dicranidae</taxon>
        <taxon>Pseudoditrichales</taxon>
        <taxon>Ditrichaceae</taxon>
        <taxon>Ceratodon</taxon>
    </lineage>
</organism>
<dbReference type="AlphaFoldDB" id="A0A8T0GNQ2"/>
<dbReference type="PRINTS" id="PR00081">
    <property type="entry name" value="GDHRDH"/>
</dbReference>
<reference evidence="4" key="1">
    <citation type="submission" date="2020-06" db="EMBL/GenBank/DDBJ databases">
        <title>WGS assembly of Ceratodon purpureus strain R40.</title>
        <authorList>
            <person name="Carey S.B."/>
            <person name="Jenkins J."/>
            <person name="Shu S."/>
            <person name="Lovell J.T."/>
            <person name="Sreedasyam A."/>
            <person name="Maumus F."/>
            <person name="Tiley G.P."/>
            <person name="Fernandez-Pozo N."/>
            <person name="Barry K."/>
            <person name="Chen C."/>
            <person name="Wang M."/>
            <person name="Lipzen A."/>
            <person name="Daum C."/>
            <person name="Saski C.A."/>
            <person name="Payton A.C."/>
            <person name="Mcbreen J.C."/>
            <person name="Conrad R.E."/>
            <person name="Kollar L.M."/>
            <person name="Olsson S."/>
            <person name="Huttunen S."/>
            <person name="Landis J.B."/>
            <person name="Wickett N.J."/>
            <person name="Johnson M.G."/>
            <person name="Rensing S.A."/>
            <person name="Grimwood J."/>
            <person name="Schmutz J."/>
            <person name="Mcdaniel S.F."/>
        </authorList>
    </citation>
    <scope>NUCLEOTIDE SEQUENCE</scope>
    <source>
        <strain evidence="4">R40</strain>
    </source>
</reference>
<dbReference type="EMBL" id="CM026431">
    <property type="protein sequence ID" value="KAG0558652.1"/>
    <property type="molecule type" value="Genomic_DNA"/>
</dbReference>
<dbReference type="Gene3D" id="3.40.50.720">
    <property type="entry name" value="NAD(P)-binding Rossmann-like Domain"/>
    <property type="match status" value="1"/>
</dbReference>
<dbReference type="PANTHER" id="PTHR43391">
    <property type="entry name" value="RETINOL DEHYDROGENASE-RELATED"/>
    <property type="match status" value="1"/>
</dbReference>
<keyword evidence="5" id="KW-1185">Reference proteome</keyword>
<dbReference type="Proteomes" id="UP000822688">
    <property type="component" value="Chromosome 10"/>
</dbReference>
<dbReference type="SUPFAM" id="SSF51735">
    <property type="entry name" value="NAD(P)-binding Rossmann-fold domains"/>
    <property type="match status" value="1"/>
</dbReference>
<dbReference type="PANTHER" id="PTHR43391:SF89">
    <property type="entry name" value="11-BETA-HYDROXYSTEROID DEHYDROGENASE 1A-RELATED"/>
    <property type="match status" value="1"/>
</dbReference>
<evidence type="ECO:0000313" key="5">
    <source>
        <dbReference type="Proteomes" id="UP000822688"/>
    </source>
</evidence>
<dbReference type="PRINTS" id="PR00080">
    <property type="entry name" value="SDRFAMILY"/>
</dbReference>
<dbReference type="InterPro" id="IPR020904">
    <property type="entry name" value="Sc_DH/Rdtase_CS"/>
</dbReference>
<dbReference type="InterPro" id="IPR036291">
    <property type="entry name" value="NAD(P)-bd_dom_sf"/>
</dbReference>
<evidence type="ECO:0000313" key="4">
    <source>
        <dbReference type="EMBL" id="KAG0558652.1"/>
    </source>
</evidence>
<evidence type="ECO:0000256" key="3">
    <source>
        <dbReference type="RuleBase" id="RU000363"/>
    </source>
</evidence>
<keyword evidence="2" id="KW-0560">Oxidoreductase</keyword>
<comment type="similarity">
    <text evidence="1 3">Belongs to the short-chain dehydrogenases/reductases (SDR) family.</text>
</comment>
<comment type="caution">
    <text evidence="4">The sequence shown here is derived from an EMBL/GenBank/DDBJ whole genome shotgun (WGS) entry which is preliminary data.</text>
</comment>
<evidence type="ECO:0000256" key="1">
    <source>
        <dbReference type="ARBA" id="ARBA00006484"/>
    </source>
</evidence>